<reference evidence="1 2" key="1">
    <citation type="journal article" date="2014" name="Antonie Van Leeuwenhoek">
        <title>Hyphomonas beringensis sp. nov. and Hyphomonas chukchiensis sp. nov., isolated from surface seawater of the Bering Sea and Chukchi Sea.</title>
        <authorList>
            <person name="Li C."/>
            <person name="Lai Q."/>
            <person name="Li G."/>
            <person name="Dong C."/>
            <person name="Wang J."/>
            <person name="Liao Y."/>
            <person name="Shao Z."/>
        </authorList>
    </citation>
    <scope>NUCLEOTIDE SEQUENCE [LARGE SCALE GENOMIC DNA]</scope>
    <source>
        <strain evidence="1 2">VP2</strain>
    </source>
</reference>
<dbReference type="STRING" id="1280952.HJA_16295"/>
<dbReference type="eggNOG" id="COG5646">
    <property type="taxonomic scope" value="Bacteria"/>
</dbReference>
<dbReference type="OrthoDB" id="328972at2"/>
<comment type="caution">
    <text evidence="1">The sequence shown here is derived from an EMBL/GenBank/DDBJ whole genome shotgun (WGS) entry which is preliminary data.</text>
</comment>
<dbReference type="RefSeq" id="WP_035584354.1">
    <property type="nucleotide sequence ID" value="NZ_ARYJ01000016.1"/>
</dbReference>
<dbReference type="Proteomes" id="UP000024816">
    <property type="component" value="Unassembled WGS sequence"/>
</dbReference>
<protein>
    <submittedName>
        <fullName evidence="1">Uncharacterized protein</fullName>
    </submittedName>
</protein>
<keyword evidence="2" id="KW-1185">Reference proteome</keyword>
<accession>A0A059F732</accession>
<name>A0A059F732_9PROT</name>
<evidence type="ECO:0000313" key="1">
    <source>
        <dbReference type="EMBL" id="KCZ83868.1"/>
    </source>
</evidence>
<dbReference type="EMBL" id="ARYJ01000016">
    <property type="protein sequence ID" value="KCZ83868.1"/>
    <property type="molecule type" value="Genomic_DNA"/>
</dbReference>
<organism evidence="1 2">
    <name type="scientific">Hyphomonas jannaschiana VP2</name>
    <dbReference type="NCBI Taxonomy" id="1280952"/>
    <lineage>
        <taxon>Bacteria</taxon>
        <taxon>Pseudomonadati</taxon>
        <taxon>Pseudomonadota</taxon>
        <taxon>Alphaproteobacteria</taxon>
        <taxon>Hyphomonadales</taxon>
        <taxon>Hyphomonadaceae</taxon>
        <taxon>Hyphomonas</taxon>
    </lineage>
</organism>
<gene>
    <name evidence="1" type="ORF">HJA_16295</name>
</gene>
<dbReference type="AlphaFoldDB" id="A0A059F732"/>
<dbReference type="SUPFAM" id="SSF159888">
    <property type="entry name" value="YdhG-like"/>
    <property type="match status" value="1"/>
</dbReference>
<proteinExistence type="predicted"/>
<dbReference type="PATRIC" id="fig|1280952.3.peg.3261"/>
<sequence length="144" mass="15601">MKTASLPAPALPADVADVYAAYPAPARKLLLAIRDMIFETAAALPEAGRITETLKWGEPAYLTSAPKSGTTIRLAWSPKRPKTVGIFVNCQTTLLDAWRGLYGGVLDLVGHREIRLPVGETLPADPIRHCLAMALTYHQRKPAS</sequence>
<evidence type="ECO:0000313" key="2">
    <source>
        <dbReference type="Proteomes" id="UP000024816"/>
    </source>
</evidence>